<protein>
    <submittedName>
        <fullName evidence="2">Metallopeptidase</fullName>
    </submittedName>
</protein>
<dbReference type="PANTHER" id="PTHR46112:SF2">
    <property type="entry name" value="XAA-PRO AMINOPEPTIDASE P-RELATED"/>
    <property type="match status" value="1"/>
</dbReference>
<gene>
    <name evidence="2" type="ORF">ELAC_0625</name>
</gene>
<dbReference type="OrthoDB" id="9806388at2"/>
<dbReference type="Proteomes" id="UP000220251">
    <property type="component" value="Unassembled WGS sequence"/>
</dbReference>
<evidence type="ECO:0000313" key="3">
    <source>
        <dbReference type="Proteomes" id="UP000220251"/>
    </source>
</evidence>
<feature type="domain" description="Peptidase M24" evidence="1">
    <location>
        <begin position="151"/>
        <end position="370"/>
    </location>
</feature>
<sequence>MEKIQQAQKILREKKLDGWLLYDFRRSNTLAIKFLELQESAHLTRRLAYFIPAEGEPVKIVHAIEDFHLDHLPGRKVSYAGWQAFHERIAEVTRGKKIAMEYSPLGAIPYVSKVDAGIVELISGFGASVFSSKDLLQHFTVVMDEEAIHTMQQAGAFLEETATSAFLMIEKRLQQGESVTEASVQRFIQEAFDKKGYITDSPPICAAGKNSANPHYAGGEGEIRKGDPVLIDLWCKKDQPGSIYGDITKMGYAGMSPPARFQEVFALVREAQKAATDLVIKRVEAGETLLGYEVDDAARIVIQKKGYGPHFIHRTGHNIHTETHGDGANMDNYETHDDREVIAATAFSIEPGIYLRGEFGVRLEYDLLVHPDRRVEIIGGVQDSLFLLDV</sequence>
<dbReference type="InterPro" id="IPR036005">
    <property type="entry name" value="Creatinase/aminopeptidase-like"/>
</dbReference>
<dbReference type="InterPro" id="IPR000994">
    <property type="entry name" value="Pept_M24"/>
</dbReference>
<dbReference type="SUPFAM" id="SSF55920">
    <property type="entry name" value="Creatinase/aminopeptidase"/>
    <property type="match status" value="1"/>
</dbReference>
<dbReference type="PANTHER" id="PTHR46112">
    <property type="entry name" value="AMINOPEPTIDASE"/>
    <property type="match status" value="1"/>
</dbReference>
<keyword evidence="3" id="KW-1185">Reference proteome</keyword>
<organism evidence="2 3">
    <name type="scientific">Estrella lausannensis</name>
    <dbReference type="NCBI Taxonomy" id="483423"/>
    <lineage>
        <taxon>Bacteria</taxon>
        <taxon>Pseudomonadati</taxon>
        <taxon>Chlamydiota</taxon>
        <taxon>Chlamydiia</taxon>
        <taxon>Parachlamydiales</taxon>
        <taxon>Candidatus Criblamydiaceae</taxon>
        <taxon>Estrella</taxon>
    </lineage>
</organism>
<name>A0A0H5DQV2_9BACT</name>
<dbReference type="RefSeq" id="WP_098037839.1">
    <property type="nucleotide sequence ID" value="NZ_CWGJ01000011.1"/>
</dbReference>
<dbReference type="AlphaFoldDB" id="A0A0H5DQV2"/>
<proteinExistence type="predicted"/>
<reference evidence="3" key="1">
    <citation type="submission" date="2015-06" db="EMBL/GenBank/DDBJ databases">
        <authorList>
            <person name="Bertelli C."/>
        </authorList>
    </citation>
    <scope>NUCLEOTIDE SEQUENCE [LARGE SCALE GENOMIC DNA]</scope>
    <source>
        <strain evidence="3">CRIB-30</strain>
    </source>
</reference>
<accession>A0A0H5DQV2</accession>
<evidence type="ECO:0000313" key="2">
    <source>
        <dbReference type="EMBL" id="CRX37979.1"/>
    </source>
</evidence>
<dbReference type="InterPro" id="IPR050659">
    <property type="entry name" value="Peptidase_M24B"/>
</dbReference>
<dbReference type="Gene3D" id="3.90.230.10">
    <property type="entry name" value="Creatinase/methionine aminopeptidase superfamily"/>
    <property type="match status" value="1"/>
</dbReference>
<dbReference type="EMBL" id="CWGJ01000011">
    <property type="protein sequence ID" value="CRX37979.1"/>
    <property type="molecule type" value="Genomic_DNA"/>
</dbReference>
<dbReference type="Pfam" id="PF00557">
    <property type="entry name" value="Peptidase_M24"/>
    <property type="match status" value="1"/>
</dbReference>
<evidence type="ECO:0000259" key="1">
    <source>
        <dbReference type="Pfam" id="PF00557"/>
    </source>
</evidence>